<sequence length="142" mass="15211">MTLLLIAAIIYAVLAFVGSQFLLALSAPAFALLVYIFPLILNFLVTKMQKNDTHKLIASLVSPTLAVLFYIGFVSLSLSSGAWSGFVEANNVANSSISLEITTTPMDASQLIFVSLVFFGISLATYFISKASLSKNKGVQHA</sequence>
<dbReference type="AlphaFoldDB" id="A0A3P1VDS2"/>
<protein>
    <submittedName>
        <fullName evidence="2">Uncharacterized protein</fullName>
    </submittedName>
</protein>
<accession>A0A3P1VDS2</accession>
<dbReference type="RefSeq" id="WP_124776555.1">
    <property type="nucleotide sequence ID" value="NZ_RQZA01000003.1"/>
</dbReference>
<dbReference type="Proteomes" id="UP000281771">
    <property type="component" value="Unassembled WGS sequence"/>
</dbReference>
<comment type="caution">
    <text evidence="2">The sequence shown here is derived from an EMBL/GenBank/DDBJ whole genome shotgun (WGS) entry which is preliminary data.</text>
</comment>
<dbReference type="EMBL" id="RQZA01000003">
    <property type="protein sequence ID" value="RRD31580.1"/>
    <property type="molecule type" value="Genomic_DNA"/>
</dbReference>
<feature type="transmembrane region" description="Helical" evidence="1">
    <location>
        <begin position="57"/>
        <end position="78"/>
    </location>
</feature>
<proteinExistence type="predicted"/>
<reference evidence="2 3" key="1">
    <citation type="submission" date="2018-11" db="EMBL/GenBank/DDBJ databases">
        <title>Genomes From Bacteria Associated with the Canine Oral Cavity: a Test Case for Automated Genome-Based Taxonomic Assignment.</title>
        <authorList>
            <person name="Coil D.A."/>
            <person name="Jospin G."/>
            <person name="Darling A.E."/>
            <person name="Wallis C."/>
            <person name="Davis I.J."/>
            <person name="Harris S."/>
            <person name="Eisen J.A."/>
            <person name="Holcombe L.J."/>
            <person name="O'Flynn C."/>
        </authorList>
    </citation>
    <scope>NUCLEOTIDE SEQUENCE [LARGE SCALE GENOMIC DNA]</scope>
    <source>
        <strain evidence="2 3">OH4621_COT-116</strain>
    </source>
</reference>
<name>A0A3P1VDS2_9STRE</name>
<keyword evidence="1" id="KW-1133">Transmembrane helix</keyword>
<keyword evidence="3" id="KW-1185">Reference proteome</keyword>
<evidence type="ECO:0000313" key="2">
    <source>
        <dbReference type="EMBL" id="RRD31580.1"/>
    </source>
</evidence>
<feature type="transmembrane region" description="Helical" evidence="1">
    <location>
        <begin position="108"/>
        <end position="128"/>
    </location>
</feature>
<dbReference type="NCBIfam" id="NF038270">
    <property type="entry name" value="membran_MsaC"/>
    <property type="match status" value="1"/>
</dbReference>
<keyword evidence="1" id="KW-0812">Transmembrane</keyword>
<keyword evidence="1" id="KW-0472">Membrane</keyword>
<gene>
    <name evidence="2" type="ORF">EII38_05000</name>
</gene>
<organism evidence="2 3">
    <name type="scientific">Streptococcus minor</name>
    <dbReference type="NCBI Taxonomy" id="229549"/>
    <lineage>
        <taxon>Bacteria</taxon>
        <taxon>Bacillati</taxon>
        <taxon>Bacillota</taxon>
        <taxon>Bacilli</taxon>
        <taxon>Lactobacillales</taxon>
        <taxon>Streptococcaceae</taxon>
        <taxon>Streptococcus</taxon>
    </lineage>
</organism>
<evidence type="ECO:0000313" key="3">
    <source>
        <dbReference type="Proteomes" id="UP000281771"/>
    </source>
</evidence>
<evidence type="ECO:0000256" key="1">
    <source>
        <dbReference type="SAM" id="Phobius"/>
    </source>
</evidence>
<feature type="transmembrane region" description="Helical" evidence="1">
    <location>
        <begin position="25"/>
        <end position="45"/>
    </location>
</feature>